<feature type="compositionally biased region" description="Basic and acidic residues" evidence="1">
    <location>
        <begin position="85"/>
        <end position="97"/>
    </location>
</feature>
<feature type="region of interest" description="Disordered" evidence="1">
    <location>
        <begin position="281"/>
        <end position="325"/>
    </location>
</feature>
<dbReference type="EMBL" id="JASBNA010000027">
    <property type="protein sequence ID" value="KAK7684047.1"/>
    <property type="molecule type" value="Genomic_DNA"/>
</dbReference>
<feature type="compositionally biased region" description="Polar residues" evidence="1">
    <location>
        <begin position="143"/>
        <end position="154"/>
    </location>
</feature>
<protein>
    <recommendedName>
        <fullName evidence="2">SPX domain-containing protein</fullName>
    </recommendedName>
</protein>
<name>A0AAW0FXM2_9APHY</name>
<dbReference type="PROSITE" id="PS51382">
    <property type="entry name" value="SPX"/>
    <property type="match status" value="1"/>
</dbReference>
<comment type="caution">
    <text evidence="3">The sequence shown here is derived from an EMBL/GenBank/DDBJ whole genome shotgun (WGS) entry which is preliminary data.</text>
</comment>
<evidence type="ECO:0000256" key="1">
    <source>
        <dbReference type="SAM" id="MobiDB-lite"/>
    </source>
</evidence>
<keyword evidence="4" id="KW-1185">Reference proteome</keyword>
<feature type="region of interest" description="Disordered" evidence="1">
    <location>
        <begin position="68"/>
        <end position="154"/>
    </location>
</feature>
<dbReference type="InterPro" id="IPR004331">
    <property type="entry name" value="SPX_dom"/>
</dbReference>
<evidence type="ECO:0000313" key="4">
    <source>
        <dbReference type="Proteomes" id="UP001385951"/>
    </source>
</evidence>
<feature type="compositionally biased region" description="Basic and acidic residues" evidence="1">
    <location>
        <begin position="126"/>
        <end position="142"/>
    </location>
</feature>
<dbReference type="Proteomes" id="UP001385951">
    <property type="component" value="Unassembled WGS sequence"/>
</dbReference>
<organism evidence="3 4">
    <name type="scientific">Cerrena zonata</name>
    <dbReference type="NCBI Taxonomy" id="2478898"/>
    <lineage>
        <taxon>Eukaryota</taxon>
        <taxon>Fungi</taxon>
        <taxon>Dikarya</taxon>
        <taxon>Basidiomycota</taxon>
        <taxon>Agaricomycotina</taxon>
        <taxon>Agaricomycetes</taxon>
        <taxon>Polyporales</taxon>
        <taxon>Cerrenaceae</taxon>
        <taxon>Cerrena</taxon>
    </lineage>
</organism>
<feature type="compositionally biased region" description="Low complexity" evidence="1">
    <location>
        <begin position="104"/>
        <end position="119"/>
    </location>
</feature>
<accession>A0AAW0FXM2</accession>
<feature type="domain" description="SPX" evidence="2">
    <location>
        <begin position="1"/>
        <end position="325"/>
    </location>
</feature>
<dbReference type="Pfam" id="PF03105">
    <property type="entry name" value="SPX"/>
    <property type="match status" value="1"/>
</dbReference>
<sequence>MKFGESLSDGLVPEWKDQYLNYKQGKKLIKKLTQLKNDIEIEDSQENPDDLIDYYAGEQSQELLQLNGKRLANEGTPLLTPSDEDPQKGKGRNDETWSHINLADSSNSDSNDQNVSSSSHNKHIVHPIESDSNSDHGNDQGDQKQNSTRRQSIFNYSLKSSKDKKESFYTEKKKFFNWLDSELEANPISAGKNDEDLTISRPPTGQMSRYSKASGVSAHPSHVTFGDEEADLGLSEITQNAELSNLERINNKLPSAVPKLTRRKSTIMNISDVLNKAHIKDFQRKKKPVIEENDDSDDEDEDDVDEHSRHASINTPAGVPAGTNY</sequence>
<evidence type="ECO:0000313" key="3">
    <source>
        <dbReference type="EMBL" id="KAK7684047.1"/>
    </source>
</evidence>
<gene>
    <name evidence="3" type="ORF">QCA50_012689</name>
</gene>
<reference evidence="3 4" key="1">
    <citation type="submission" date="2022-09" db="EMBL/GenBank/DDBJ databases">
        <authorList>
            <person name="Palmer J.M."/>
        </authorList>
    </citation>
    <scope>NUCLEOTIDE SEQUENCE [LARGE SCALE GENOMIC DNA]</scope>
    <source>
        <strain evidence="3 4">DSM 7382</strain>
    </source>
</reference>
<dbReference type="AlphaFoldDB" id="A0AAW0FXM2"/>
<evidence type="ECO:0000259" key="2">
    <source>
        <dbReference type="PROSITE" id="PS51382"/>
    </source>
</evidence>
<proteinExistence type="predicted"/>
<feature type="compositionally biased region" description="Acidic residues" evidence="1">
    <location>
        <begin position="291"/>
        <end position="305"/>
    </location>
</feature>